<dbReference type="SUPFAM" id="SSF48371">
    <property type="entry name" value="ARM repeat"/>
    <property type="match status" value="1"/>
</dbReference>
<dbReference type="InterPro" id="IPR033464">
    <property type="entry name" value="CSN8_PSD8_EIF3K"/>
</dbReference>
<protein>
    <recommendedName>
        <fullName evidence="1">CSN8/PSMD8/EIF3K domain-containing protein</fullName>
    </recommendedName>
</protein>
<organism evidence="2 3">
    <name type="scientific">Prorocentrum cordatum</name>
    <dbReference type="NCBI Taxonomy" id="2364126"/>
    <lineage>
        <taxon>Eukaryota</taxon>
        <taxon>Sar</taxon>
        <taxon>Alveolata</taxon>
        <taxon>Dinophyceae</taxon>
        <taxon>Prorocentrales</taxon>
        <taxon>Prorocentraceae</taxon>
        <taxon>Prorocentrum</taxon>
    </lineage>
</organism>
<name>A0ABN9Y4P0_9DINO</name>
<evidence type="ECO:0000259" key="1">
    <source>
        <dbReference type="Pfam" id="PF10075"/>
    </source>
</evidence>
<evidence type="ECO:0000313" key="3">
    <source>
        <dbReference type="Proteomes" id="UP001189429"/>
    </source>
</evidence>
<dbReference type="PANTHER" id="PTHR13022">
    <property type="entry name" value="EUKARYOTIC TRANSLATION INITIATION FACTOR 3 SUBUNIT 11"/>
    <property type="match status" value="1"/>
</dbReference>
<dbReference type="EMBL" id="CAUYUJ010021871">
    <property type="protein sequence ID" value="CAK0907502.1"/>
    <property type="molecule type" value="Genomic_DNA"/>
</dbReference>
<proteinExistence type="predicted"/>
<dbReference type="Gene3D" id="1.25.40.250">
    <property type="entry name" value="ARM repeat, domain 1"/>
    <property type="match status" value="1"/>
</dbReference>
<dbReference type="Pfam" id="PF10075">
    <property type="entry name" value="CSN8_PSD8_EIF3K"/>
    <property type="match status" value="1"/>
</dbReference>
<comment type="caution">
    <text evidence="2">The sequence shown here is derived from an EMBL/GenBank/DDBJ whole genome shotgun (WGS) entry which is preliminary data.</text>
</comment>
<accession>A0ABN9Y4P0</accession>
<gene>
    <name evidence="2" type="ORF">PCOR1329_LOCUS82502</name>
</gene>
<sequence length="222" mass="24865">MSPEEMGKLLSGKERYSADSVAPLEACLEDQLKTGSYSLDANLALLKLYLLFPDMTNKEIVEGILLKALMAFPATDFSLCMYLIPEKFHEELKSVTELASELELAKFKSFWKKTESVEGLKKAAGFQMAGCHPQLHCRRHLLDVPLCQERPGRRLAEPACRRAGCDGEGDQGWSRTKDDKNTLIVNTEKFESKRLAEAKASQEPKRIGMDQYRKLFAAATSA</sequence>
<dbReference type="InterPro" id="IPR016020">
    <property type="entry name" value="Transl_init_fac_sub12_N_euk"/>
</dbReference>
<dbReference type="InterPro" id="IPR009374">
    <property type="entry name" value="eIF3k"/>
</dbReference>
<dbReference type="InterPro" id="IPR016024">
    <property type="entry name" value="ARM-type_fold"/>
</dbReference>
<reference evidence="2" key="1">
    <citation type="submission" date="2023-10" db="EMBL/GenBank/DDBJ databases">
        <authorList>
            <person name="Chen Y."/>
            <person name="Shah S."/>
            <person name="Dougan E. K."/>
            <person name="Thang M."/>
            <person name="Chan C."/>
        </authorList>
    </citation>
    <scope>NUCLEOTIDE SEQUENCE [LARGE SCALE GENOMIC DNA]</scope>
</reference>
<dbReference type="Proteomes" id="UP001189429">
    <property type="component" value="Unassembled WGS sequence"/>
</dbReference>
<keyword evidence="3" id="KW-1185">Reference proteome</keyword>
<evidence type="ECO:0000313" key="2">
    <source>
        <dbReference type="EMBL" id="CAK0907502.1"/>
    </source>
</evidence>
<dbReference type="PANTHER" id="PTHR13022:SF0">
    <property type="entry name" value="EUKARYOTIC TRANSLATION INITIATION FACTOR 3 SUBUNIT K"/>
    <property type="match status" value="1"/>
</dbReference>
<feature type="domain" description="CSN8/PSMD8/EIF3K" evidence="1">
    <location>
        <begin position="56"/>
        <end position="116"/>
    </location>
</feature>